<feature type="transmembrane region" description="Helical" evidence="6">
    <location>
        <begin position="418"/>
        <end position="440"/>
    </location>
</feature>
<keyword evidence="5 6" id="KW-0472">Membrane</keyword>
<keyword evidence="9" id="KW-1185">Reference proteome</keyword>
<evidence type="ECO:0000256" key="3">
    <source>
        <dbReference type="ARBA" id="ARBA00022692"/>
    </source>
</evidence>
<evidence type="ECO:0000313" key="9">
    <source>
        <dbReference type="Proteomes" id="UP000324209"/>
    </source>
</evidence>
<evidence type="ECO:0000256" key="2">
    <source>
        <dbReference type="ARBA" id="ARBA00022475"/>
    </source>
</evidence>
<feature type="transmembrane region" description="Helical" evidence="6">
    <location>
        <begin position="21"/>
        <end position="40"/>
    </location>
</feature>
<dbReference type="AlphaFoldDB" id="A0A5C1QS12"/>
<sequence length="919" mass="102266">MKQLNLREKILSRWARWSVKNWGKALLIVLGLTIIIAYGMTRLRMEMTFYSILPDKSNQVRDLQRIVEEFPAVSGILVVVDGRSILDPAEAERIVKNTIDSLIEEYSGEKYEPYVSGTTGRMDMSFFKEHGLMLTKMEDLKRQKRTYRNLNLVPLIRHINDDFEAEYSGNSDKLAEDETQAVGLFRGLDQLLQLINEATQGRKISDEDLHAALDAYMLGDEYIMSNDNKMGLMVVQPTFTINDLALLRAGVNTVESGAKHIASQHGVTAGITGFTVIGRDEMVSSEKGLAGSSIIAFVLILGLLIFVFRMFSVPFIAGIPLLTGILWAVGLSGYFLDRLNIMTAMYIVALLGLGIDYAIHLLSGYIQERDDGRDFETSVENSLIKSGSGILTGALTTSAAFFTLTIAKTGIMRELGVVAGLGILSELLVMILLIPPLLSFREYRMIKKGKTEKKLFSKVKIKSDAAAGIGRLIVKAPVTITVVMILTIVAFSFKVKDISLQKNILEMEAKGLESVQLNDEMAKEFGMAPDGLSIISDDLEEVRALTEKLEDLSSVKSVESLSEFYVRDSEYIERGNFIKSFITELDERSPLKTVNRVELLEELYRLEANLIELGDLAFLGNMNRLVYTLGELTGINMEGVKTKKTSFDSLFTSLENPAEPQEKEALDHFQNMLFDAMNHRVRTMAETGRVTLEMLPSNITDSMISEDGSSYLITINPTQSPWEGDFRDIYTAQIESVTDKATGTILAGDQLTIMAEQDGVRAAILALIVIFIIMVIDFRNIKLALLTMLPLMASFLTLFGFMGLTNIKFDFLNIIVVPLLIGIGIDDAVHINHRYLKEGKGKMELVIARTGTALLLTTLTTIFGFASFIPSVMRAMKSTGIVLTLAMTIAFLYSVLLHPAILIIVHEKWGWNLAPWRKK</sequence>
<accession>A0A5C1QS12</accession>
<evidence type="ECO:0000313" key="8">
    <source>
        <dbReference type="EMBL" id="QEN09424.1"/>
    </source>
</evidence>
<evidence type="ECO:0000256" key="5">
    <source>
        <dbReference type="ARBA" id="ARBA00023136"/>
    </source>
</evidence>
<comment type="subcellular location">
    <subcellularLocation>
        <location evidence="1">Cell membrane</location>
        <topology evidence="1">Multi-pass membrane protein</topology>
    </subcellularLocation>
</comment>
<dbReference type="InterPro" id="IPR050545">
    <property type="entry name" value="Mycobact_MmpL"/>
</dbReference>
<evidence type="ECO:0000256" key="1">
    <source>
        <dbReference type="ARBA" id="ARBA00004651"/>
    </source>
</evidence>
<dbReference type="Gene3D" id="1.20.1640.10">
    <property type="entry name" value="Multidrug efflux transporter AcrB transmembrane domain"/>
    <property type="match status" value="2"/>
</dbReference>
<evidence type="ECO:0000256" key="6">
    <source>
        <dbReference type="SAM" id="Phobius"/>
    </source>
</evidence>
<feature type="transmembrane region" description="Helical" evidence="6">
    <location>
        <begin position="383"/>
        <end position="406"/>
    </location>
</feature>
<keyword evidence="2" id="KW-1003">Cell membrane</keyword>
<feature type="transmembrane region" description="Helical" evidence="6">
    <location>
        <begin position="341"/>
        <end position="362"/>
    </location>
</feature>
<dbReference type="SUPFAM" id="SSF82866">
    <property type="entry name" value="Multidrug efflux transporter AcrB transmembrane domain"/>
    <property type="match status" value="2"/>
</dbReference>
<name>A0A5C1QS12_9SPIO</name>
<feature type="transmembrane region" description="Helical" evidence="6">
    <location>
        <begin position="881"/>
        <end position="905"/>
    </location>
</feature>
<dbReference type="EMBL" id="CP036150">
    <property type="protein sequence ID" value="QEN09424.1"/>
    <property type="molecule type" value="Genomic_DNA"/>
</dbReference>
<feature type="domain" description="SSD" evidence="7">
    <location>
        <begin position="301"/>
        <end position="440"/>
    </location>
</feature>
<evidence type="ECO:0000256" key="4">
    <source>
        <dbReference type="ARBA" id="ARBA00022989"/>
    </source>
</evidence>
<dbReference type="KEGG" id="ock:EXM22_16090"/>
<feature type="transmembrane region" description="Helical" evidence="6">
    <location>
        <begin position="811"/>
        <end position="829"/>
    </location>
</feature>
<reference evidence="8 9" key="1">
    <citation type="submission" date="2019-02" db="EMBL/GenBank/DDBJ databases">
        <title>Complete Genome Sequence and Methylome Analysis of free living Spirochaetas.</title>
        <authorList>
            <person name="Fomenkov A."/>
            <person name="Dubinina G."/>
            <person name="Leshcheva N."/>
            <person name="Mikheeva N."/>
            <person name="Grabovich M."/>
            <person name="Vincze T."/>
            <person name="Roberts R.J."/>
        </authorList>
    </citation>
    <scope>NUCLEOTIDE SEQUENCE [LARGE SCALE GENOMIC DNA]</scope>
    <source>
        <strain evidence="8 9">K2</strain>
    </source>
</reference>
<feature type="transmembrane region" description="Helical" evidence="6">
    <location>
        <begin position="850"/>
        <end position="869"/>
    </location>
</feature>
<dbReference type="OrthoDB" id="9809027at2"/>
<protein>
    <recommendedName>
        <fullName evidence="7">SSD domain-containing protein</fullName>
    </recommendedName>
</protein>
<keyword evidence="3 6" id="KW-0812">Transmembrane</keyword>
<gene>
    <name evidence="8" type="ORF">EXM22_16090</name>
</gene>
<dbReference type="GO" id="GO:0005886">
    <property type="term" value="C:plasma membrane"/>
    <property type="evidence" value="ECO:0007669"/>
    <property type="project" value="UniProtKB-SubCell"/>
</dbReference>
<dbReference type="InterPro" id="IPR004869">
    <property type="entry name" value="MMPL_dom"/>
</dbReference>
<feature type="transmembrane region" description="Helical" evidence="6">
    <location>
        <begin position="759"/>
        <end position="776"/>
    </location>
</feature>
<dbReference type="PANTHER" id="PTHR33406:SF13">
    <property type="entry name" value="MEMBRANE PROTEIN YDFJ"/>
    <property type="match status" value="1"/>
</dbReference>
<feature type="transmembrane region" description="Helical" evidence="6">
    <location>
        <begin position="289"/>
        <end position="308"/>
    </location>
</feature>
<dbReference type="PANTHER" id="PTHR33406">
    <property type="entry name" value="MEMBRANE PROTEIN MJ1562-RELATED"/>
    <property type="match status" value="1"/>
</dbReference>
<dbReference type="Pfam" id="PF03176">
    <property type="entry name" value="MMPL"/>
    <property type="match status" value="2"/>
</dbReference>
<dbReference type="RefSeq" id="WP_149487499.1">
    <property type="nucleotide sequence ID" value="NZ_CP036150.1"/>
</dbReference>
<evidence type="ECO:0000259" key="7">
    <source>
        <dbReference type="PROSITE" id="PS50156"/>
    </source>
</evidence>
<feature type="transmembrane region" description="Helical" evidence="6">
    <location>
        <begin position="783"/>
        <end position="805"/>
    </location>
</feature>
<proteinExistence type="predicted"/>
<keyword evidence="4 6" id="KW-1133">Transmembrane helix</keyword>
<feature type="transmembrane region" description="Helical" evidence="6">
    <location>
        <begin position="315"/>
        <end position="335"/>
    </location>
</feature>
<dbReference type="Proteomes" id="UP000324209">
    <property type="component" value="Chromosome"/>
</dbReference>
<feature type="transmembrane region" description="Helical" evidence="6">
    <location>
        <begin position="472"/>
        <end position="493"/>
    </location>
</feature>
<feature type="domain" description="SSD" evidence="7">
    <location>
        <begin position="783"/>
        <end position="904"/>
    </location>
</feature>
<dbReference type="InterPro" id="IPR000731">
    <property type="entry name" value="SSD"/>
</dbReference>
<organism evidence="8 9">
    <name type="scientific">Oceanispirochaeta crateris</name>
    <dbReference type="NCBI Taxonomy" id="2518645"/>
    <lineage>
        <taxon>Bacteria</taxon>
        <taxon>Pseudomonadati</taxon>
        <taxon>Spirochaetota</taxon>
        <taxon>Spirochaetia</taxon>
        <taxon>Spirochaetales</taxon>
        <taxon>Spirochaetaceae</taxon>
        <taxon>Oceanispirochaeta</taxon>
    </lineage>
</organism>
<dbReference type="PROSITE" id="PS50156">
    <property type="entry name" value="SSD"/>
    <property type="match status" value="2"/>
</dbReference>